<organism evidence="1">
    <name type="scientific">Candidatus Kentrum sp. LPFa</name>
    <dbReference type="NCBI Taxonomy" id="2126335"/>
    <lineage>
        <taxon>Bacteria</taxon>
        <taxon>Pseudomonadati</taxon>
        <taxon>Pseudomonadota</taxon>
        <taxon>Gammaproteobacteria</taxon>
        <taxon>Candidatus Kentrum</taxon>
    </lineage>
</organism>
<reference evidence="1" key="1">
    <citation type="submission" date="2019-02" db="EMBL/GenBank/DDBJ databases">
        <authorList>
            <person name="Gruber-Vodicka R. H."/>
            <person name="Seah K. B. B."/>
        </authorList>
    </citation>
    <scope>NUCLEOTIDE SEQUENCE</scope>
    <source>
        <strain evidence="1">BECK_S313</strain>
    </source>
</reference>
<evidence type="ECO:0000313" key="1">
    <source>
        <dbReference type="EMBL" id="VFK13238.1"/>
    </source>
</evidence>
<sequence length="84" mass="9798">MGGVIARVLRASYSWLDKVEPKKNVMFSVPQHYYETTAPIRNRRVDRYAGTFFICWGDETLNMIVNLFIFRSALQMDQVSTALY</sequence>
<protein>
    <submittedName>
        <fullName evidence="1">Uncharacterized protein</fullName>
    </submittedName>
</protein>
<dbReference type="AlphaFoldDB" id="A0A450W8B5"/>
<accession>A0A450W8B5</accession>
<gene>
    <name evidence="1" type="ORF">BECKLPF1236B_GA0070989_10455</name>
</gene>
<name>A0A450W8B5_9GAMM</name>
<proteinExistence type="predicted"/>
<dbReference type="EMBL" id="CAADFK010000045">
    <property type="protein sequence ID" value="VFK13238.1"/>
    <property type="molecule type" value="Genomic_DNA"/>
</dbReference>